<accession>A0A1X0RSD1</accession>
<protein>
    <submittedName>
        <fullName evidence="1">Uncharacterized protein</fullName>
    </submittedName>
</protein>
<organism evidence="1 2">
    <name type="scientific">Rhizopus microsporus</name>
    <dbReference type="NCBI Taxonomy" id="58291"/>
    <lineage>
        <taxon>Eukaryota</taxon>
        <taxon>Fungi</taxon>
        <taxon>Fungi incertae sedis</taxon>
        <taxon>Mucoromycota</taxon>
        <taxon>Mucoromycotina</taxon>
        <taxon>Mucoromycetes</taxon>
        <taxon>Mucorales</taxon>
        <taxon>Mucorineae</taxon>
        <taxon>Rhizopodaceae</taxon>
        <taxon>Rhizopus</taxon>
    </lineage>
</organism>
<evidence type="ECO:0000313" key="2">
    <source>
        <dbReference type="Proteomes" id="UP000242381"/>
    </source>
</evidence>
<dbReference type="Proteomes" id="UP000242381">
    <property type="component" value="Unassembled WGS sequence"/>
</dbReference>
<gene>
    <name evidence="1" type="ORF">BCV71DRAFT_237989</name>
</gene>
<dbReference type="EMBL" id="KV921446">
    <property type="protein sequence ID" value="ORE14935.1"/>
    <property type="molecule type" value="Genomic_DNA"/>
</dbReference>
<dbReference type="AlphaFoldDB" id="A0A1X0RSD1"/>
<sequence>MGAYFDINRAMFYARQRFFNHIFFIQMQIKLVAVGFATPALSASQILDYLNSLSPEQRAAALNGLYFYAALIIDKDRCALLGTRESTRCDANEYLFYISVENLENWKMIDSEMTVYRRLASLLDILFWRFPCGPCGESGKIQIEIE</sequence>
<proteinExistence type="predicted"/>
<name>A0A1X0RSD1_RHIZD</name>
<evidence type="ECO:0000313" key="1">
    <source>
        <dbReference type="EMBL" id="ORE14935.1"/>
    </source>
</evidence>
<reference evidence="1 2" key="1">
    <citation type="journal article" date="2016" name="Proc. Natl. Acad. Sci. U.S.A.">
        <title>Lipid metabolic changes in an early divergent fungus govern the establishment of a mutualistic symbiosis with endobacteria.</title>
        <authorList>
            <person name="Lastovetsky O.A."/>
            <person name="Gaspar M.L."/>
            <person name="Mondo S.J."/>
            <person name="LaButti K.M."/>
            <person name="Sandor L."/>
            <person name="Grigoriev I.V."/>
            <person name="Henry S.A."/>
            <person name="Pawlowska T.E."/>
        </authorList>
    </citation>
    <scope>NUCLEOTIDE SEQUENCE [LARGE SCALE GENOMIC DNA]</scope>
    <source>
        <strain evidence="1 2">ATCC 11559</strain>
    </source>
</reference>